<evidence type="ECO:0000256" key="1">
    <source>
        <dbReference type="SAM" id="MobiDB-lite"/>
    </source>
</evidence>
<organism evidence="2 3">
    <name type="scientific">Paenibacillus marchantiophytorum</name>
    <dbReference type="NCBI Taxonomy" id="1619310"/>
    <lineage>
        <taxon>Bacteria</taxon>
        <taxon>Bacillati</taxon>
        <taxon>Bacillota</taxon>
        <taxon>Bacilli</taxon>
        <taxon>Bacillales</taxon>
        <taxon>Paenibacillaceae</taxon>
        <taxon>Paenibacillus</taxon>
    </lineage>
</organism>
<protein>
    <submittedName>
        <fullName evidence="2">Uncharacterized protein</fullName>
    </submittedName>
</protein>
<dbReference type="Proteomes" id="UP000615455">
    <property type="component" value="Unassembled WGS sequence"/>
</dbReference>
<keyword evidence="3" id="KW-1185">Reference proteome</keyword>
<gene>
    <name evidence="2" type="ORF">GCM10008018_33570</name>
</gene>
<evidence type="ECO:0000313" key="3">
    <source>
        <dbReference type="Proteomes" id="UP000615455"/>
    </source>
</evidence>
<name>A0ABQ1ES45_9BACL</name>
<dbReference type="EMBL" id="BMHE01000016">
    <property type="protein sequence ID" value="GFZ84874.1"/>
    <property type="molecule type" value="Genomic_DNA"/>
</dbReference>
<feature type="region of interest" description="Disordered" evidence="1">
    <location>
        <begin position="32"/>
        <end position="59"/>
    </location>
</feature>
<reference evidence="3" key="1">
    <citation type="journal article" date="2019" name="Int. J. Syst. Evol. Microbiol.">
        <title>The Global Catalogue of Microorganisms (GCM) 10K type strain sequencing project: providing services to taxonomists for standard genome sequencing and annotation.</title>
        <authorList>
            <consortium name="The Broad Institute Genomics Platform"/>
            <consortium name="The Broad Institute Genome Sequencing Center for Infectious Disease"/>
            <person name="Wu L."/>
            <person name="Ma J."/>
        </authorList>
    </citation>
    <scope>NUCLEOTIDE SEQUENCE [LARGE SCALE GENOMIC DNA]</scope>
    <source>
        <strain evidence="3">CGMCC 1.15043</strain>
    </source>
</reference>
<proteinExistence type="predicted"/>
<comment type="caution">
    <text evidence="2">The sequence shown here is derived from an EMBL/GenBank/DDBJ whole genome shotgun (WGS) entry which is preliminary data.</text>
</comment>
<feature type="compositionally biased region" description="Pro residues" evidence="1">
    <location>
        <begin position="34"/>
        <end position="45"/>
    </location>
</feature>
<evidence type="ECO:0000313" key="2">
    <source>
        <dbReference type="EMBL" id="GFZ84874.1"/>
    </source>
</evidence>
<accession>A0ABQ1ES45</accession>
<sequence length="59" mass="6078">MLADTGNGGMAAEPLVSQSLVSQSLVSQSLVSQPPVPRALVPPNPLISWSPDPVELPTT</sequence>